<gene>
    <name evidence="16" type="primary">LOC101856565</name>
</gene>
<dbReference type="RefSeq" id="XP_005095160.2">
    <property type="nucleotide sequence ID" value="XM_005095103.3"/>
</dbReference>
<dbReference type="PANTHER" id="PTHR43272:SF107">
    <property type="entry name" value="LONG-CHAIN-FATTY-ACID--COA LIGASE 5"/>
    <property type="match status" value="1"/>
</dbReference>
<comment type="function">
    <text evidence="13">Catalyzes the conversion of long-chain fatty acids to their active form acyl-CoAs for both synthesis of cellular lipids, and degradation via beta-oxidation.</text>
</comment>
<keyword evidence="5 13" id="KW-0067">ATP-binding</keyword>
<evidence type="ECO:0000256" key="8">
    <source>
        <dbReference type="ARBA" id="ARBA00024495"/>
    </source>
</evidence>
<dbReference type="Gene3D" id="3.40.50.12780">
    <property type="entry name" value="N-terminal domain of ligase-like"/>
    <property type="match status" value="1"/>
</dbReference>
<dbReference type="GO" id="GO:0016874">
    <property type="term" value="F:ligase activity"/>
    <property type="evidence" value="ECO:0007669"/>
    <property type="project" value="UniProtKB-KW"/>
</dbReference>
<evidence type="ECO:0000313" key="16">
    <source>
        <dbReference type="RefSeq" id="XP_005095160.2"/>
    </source>
</evidence>
<evidence type="ECO:0000256" key="7">
    <source>
        <dbReference type="ARBA" id="ARBA00024484"/>
    </source>
</evidence>
<reference evidence="16" key="1">
    <citation type="submission" date="2025-08" db="UniProtKB">
        <authorList>
            <consortium name="RefSeq"/>
        </authorList>
    </citation>
    <scope>IDENTIFICATION</scope>
</reference>
<comment type="catalytic activity">
    <reaction evidence="8">
        <text>12-hydroxy-(5Z,8Z,10E,14Z)-eicosatetraenoate + ATP + CoA = 12-hydroxy-(5Z,8Z,10E,14Z)-eicosatetraenoyl-CoA + AMP + diphosphate</text>
        <dbReference type="Rhea" id="RHEA:52112"/>
        <dbReference type="ChEBI" id="CHEBI:30616"/>
        <dbReference type="ChEBI" id="CHEBI:33019"/>
        <dbReference type="ChEBI" id="CHEBI:57287"/>
        <dbReference type="ChEBI" id="CHEBI:90718"/>
        <dbReference type="ChEBI" id="CHEBI:136408"/>
        <dbReference type="ChEBI" id="CHEBI:456215"/>
    </reaction>
    <physiologicalReaction direction="left-to-right" evidence="8">
        <dbReference type="Rhea" id="RHEA:52113"/>
    </physiologicalReaction>
</comment>
<evidence type="ECO:0000313" key="15">
    <source>
        <dbReference type="Proteomes" id="UP000694888"/>
    </source>
</evidence>
<organism evidence="15 16">
    <name type="scientific">Aplysia californica</name>
    <name type="common">California sea hare</name>
    <dbReference type="NCBI Taxonomy" id="6500"/>
    <lineage>
        <taxon>Eukaryota</taxon>
        <taxon>Metazoa</taxon>
        <taxon>Spiralia</taxon>
        <taxon>Lophotrochozoa</taxon>
        <taxon>Mollusca</taxon>
        <taxon>Gastropoda</taxon>
        <taxon>Heterobranchia</taxon>
        <taxon>Euthyneura</taxon>
        <taxon>Tectipleura</taxon>
        <taxon>Aplysiida</taxon>
        <taxon>Aplysioidea</taxon>
        <taxon>Aplysiidae</taxon>
        <taxon>Aplysia</taxon>
    </lineage>
</organism>
<evidence type="ECO:0000256" key="12">
    <source>
        <dbReference type="ARBA" id="ARBA00049139"/>
    </source>
</evidence>
<keyword evidence="15" id="KW-1185">Reference proteome</keyword>
<evidence type="ECO:0000256" key="3">
    <source>
        <dbReference type="ARBA" id="ARBA00022741"/>
    </source>
</evidence>
<proteinExistence type="inferred from homology"/>
<dbReference type="InterPro" id="IPR045311">
    <property type="entry name" value="LC-FACS_euk"/>
</dbReference>
<comment type="catalytic activity">
    <reaction evidence="11">
        <text>(E)-hexadec-2-enoate + ATP + CoA = (2E)-hexadecenoyl-CoA + AMP + diphosphate</text>
        <dbReference type="Rhea" id="RHEA:36139"/>
        <dbReference type="ChEBI" id="CHEBI:30616"/>
        <dbReference type="ChEBI" id="CHEBI:33019"/>
        <dbReference type="ChEBI" id="CHEBI:57287"/>
        <dbReference type="ChEBI" id="CHEBI:61526"/>
        <dbReference type="ChEBI" id="CHEBI:72745"/>
        <dbReference type="ChEBI" id="CHEBI:456215"/>
    </reaction>
    <physiologicalReaction direction="left-to-right" evidence="11">
        <dbReference type="Rhea" id="RHEA:36140"/>
    </physiologicalReaction>
</comment>
<evidence type="ECO:0000256" key="4">
    <source>
        <dbReference type="ARBA" id="ARBA00022832"/>
    </source>
</evidence>
<keyword evidence="2 13" id="KW-0436">Ligase</keyword>
<evidence type="ECO:0000259" key="14">
    <source>
        <dbReference type="Pfam" id="PF00501"/>
    </source>
</evidence>
<dbReference type="SUPFAM" id="SSF56801">
    <property type="entry name" value="Acetyl-CoA synthetase-like"/>
    <property type="match status" value="1"/>
</dbReference>
<comment type="catalytic activity">
    <reaction evidence="7">
        <text>a long-chain fatty acid + ATP + CoA = a long-chain fatty acyl-CoA + AMP + diphosphate</text>
        <dbReference type="Rhea" id="RHEA:15421"/>
        <dbReference type="ChEBI" id="CHEBI:30616"/>
        <dbReference type="ChEBI" id="CHEBI:33019"/>
        <dbReference type="ChEBI" id="CHEBI:57287"/>
        <dbReference type="ChEBI" id="CHEBI:57560"/>
        <dbReference type="ChEBI" id="CHEBI:83139"/>
        <dbReference type="ChEBI" id="CHEBI:456215"/>
        <dbReference type="EC" id="6.2.1.3"/>
    </reaction>
    <physiologicalReaction direction="left-to-right" evidence="7">
        <dbReference type="Rhea" id="RHEA:15422"/>
    </physiologicalReaction>
</comment>
<dbReference type="EC" id="6.2.1.3" evidence="13"/>
<dbReference type="InterPro" id="IPR042099">
    <property type="entry name" value="ANL_N_sf"/>
</dbReference>
<dbReference type="PANTHER" id="PTHR43272">
    <property type="entry name" value="LONG-CHAIN-FATTY-ACID--COA LIGASE"/>
    <property type="match status" value="1"/>
</dbReference>
<dbReference type="Pfam" id="PF00501">
    <property type="entry name" value="AMP-binding"/>
    <property type="match status" value="1"/>
</dbReference>
<dbReference type="Proteomes" id="UP000694888">
    <property type="component" value="Unplaced"/>
</dbReference>
<keyword evidence="4 13" id="KW-0276">Fatty acid metabolism</keyword>
<evidence type="ECO:0000256" key="9">
    <source>
        <dbReference type="ARBA" id="ARBA00024532"/>
    </source>
</evidence>
<dbReference type="CDD" id="cd05927">
    <property type="entry name" value="LC-FACS_euk"/>
    <property type="match status" value="1"/>
</dbReference>
<dbReference type="GeneID" id="101856565"/>
<evidence type="ECO:0000256" key="13">
    <source>
        <dbReference type="RuleBase" id="RU369030"/>
    </source>
</evidence>
<dbReference type="InterPro" id="IPR020845">
    <property type="entry name" value="AMP-binding_CS"/>
</dbReference>
<dbReference type="PROSITE" id="PS00455">
    <property type="entry name" value="AMP_BINDING"/>
    <property type="match status" value="1"/>
</dbReference>
<sequence>MAGVREFWEQYQTVLGAGAATLAGLAALSYMTSNGTPVETIVDLNNQSVVIDGKPEHRGSRLARRPDYITCDRPAPDVETCFAVLAKGLRMSGNGPCLGTRTGPNKEYEWISFQEVIDRINQFGSGLVGKGAVPSNETRVGIFSANRPEWCIADFGCQAFSMVPVPIYDTLGLPAVKYILTQCEIELVMCDTAQKVTTLLSLKSEVACLKTVVVVENVGEKVKAEAKQAGVDVVTFADIQEIGKKNPQPPNPPKPEDMFSIMYTSGTTGNPKGVVVTQRAFVSMVRSMTLHTKGVYQPTPDDVHLSYLPLAHNYERGLHVFLLMHGARIGYFSRDIKLLTNDLATLRPTLFPSVPRLLNRIYDAVQTEVKKSSVRTMLFNWAMASKKKDVDNRIYRRDTIWDKLIFQKIQQRLGGRVRIVLSGSAPLSEDVMNFLRCALGCFVVEGYGQTEVCAAATMNFPGDASIGNVGPPLPGVHIKLLDVPEMDYYAKENMGEVCLKSDFVFTGYFKDPEKTRETLDDEGWLHTGDIGTWLPNGCLKIVDRRKNIFKLAQGEYIATEKIESIYMNSPFTAQCFVDGDSLKTCVMAVVVPDEAYISVWGPKNGFPGGLKEFCAHKDAKHLILKDILSHGKANGLKGFEQVRDIVLELEMWTVENDLITPTFKNKRPALRKKYKETIANLYISNGL</sequence>
<keyword evidence="13" id="KW-0443">Lipid metabolism</keyword>
<evidence type="ECO:0000256" key="1">
    <source>
        <dbReference type="ARBA" id="ARBA00006432"/>
    </source>
</evidence>
<accession>A0ABM0JJK7</accession>
<comment type="similarity">
    <text evidence="1 13">Belongs to the ATP-dependent AMP-binding enzyme family.</text>
</comment>
<evidence type="ECO:0000256" key="5">
    <source>
        <dbReference type="ARBA" id="ARBA00022840"/>
    </source>
</evidence>
<name>A0ABM0JJK7_APLCA</name>
<comment type="catalytic activity">
    <reaction evidence="12">
        <text>hexadecanoate + ATP + CoA = hexadecanoyl-CoA + AMP + diphosphate</text>
        <dbReference type="Rhea" id="RHEA:30751"/>
        <dbReference type="ChEBI" id="CHEBI:7896"/>
        <dbReference type="ChEBI" id="CHEBI:30616"/>
        <dbReference type="ChEBI" id="CHEBI:33019"/>
        <dbReference type="ChEBI" id="CHEBI:57287"/>
        <dbReference type="ChEBI" id="CHEBI:57379"/>
        <dbReference type="ChEBI" id="CHEBI:456215"/>
    </reaction>
    <physiologicalReaction direction="left-to-right" evidence="12">
        <dbReference type="Rhea" id="RHEA:30752"/>
    </physiologicalReaction>
</comment>
<evidence type="ECO:0000256" key="11">
    <source>
        <dbReference type="ARBA" id="ARBA00024565"/>
    </source>
</evidence>
<comment type="catalytic activity">
    <reaction evidence="10">
        <text>(5Z,8Z,11Z,14Z)-eicosatetraenoate + ATP + CoA = (5Z,8Z,11Z,14Z)-eicosatetraenoyl-CoA + AMP + diphosphate</text>
        <dbReference type="Rhea" id="RHEA:19713"/>
        <dbReference type="ChEBI" id="CHEBI:30616"/>
        <dbReference type="ChEBI" id="CHEBI:32395"/>
        <dbReference type="ChEBI" id="CHEBI:33019"/>
        <dbReference type="ChEBI" id="CHEBI:57287"/>
        <dbReference type="ChEBI" id="CHEBI:57368"/>
        <dbReference type="ChEBI" id="CHEBI:456215"/>
        <dbReference type="EC" id="6.2.1.15"/>
    </reaction>
    <physiologicalReaction direction="left-to-right" evidence="10">
        <dbReference type="Rhea" id="RHEA:19714"/>
    </physiologicalReaction>
</comment>
<protein>
    <recommendedName>
        <fullName evidence="13">Long-chain-fatty-acid--CoA ligase</fullName>
        <ecNumber evidence="13">6.2.1.3</ecNumber>
    </recommendedName>
</protein>
<dbReference type="InterPro" id="IPR000873">
    <property type="entry name" value="AMP-dep_synth/lig_dom"/>
</dbReference>
<evidence type="ECO:0000256" key="2">
    <source>
        <dbReference type="ARBA" id="ARBA00022598"/>
    </source>
</evidence>
<evidence type="ECO:0000256" key="6">
    <source>
        <dbReference type="ARBA" id="ARBA00024469"/>
    </source>
</evidence>
<keyword evidence="3 13" id="KW-0547">Nucleotide-binding</keyword>
<feature type="domain" description="AMP-dependent synthetase/ligase" evidence="14">
    <location>
        <begin position="106"/>
        <end position="509"/>
    </location>
</feature>
<comment type="catalytic activity">
    <reaction evidence="9">
        <text>15-hydroxy-(5Z,8Z,11Z,13E)-eicosatetraenoate + ATP + CoA = 15-hydroxy-(5Z,8Z,11Z,13E)-eicosatetraenoyl-CoA + AMP + diphosphate</text>
        <dbReference type="Rhea" id="RHEA:52116"/>
        <dbReference type="ChEBI" id="CHEBI:30616"/>
        <dbReference type="ChEBI" id="CHEBI:33019"/>
        <dbReference type="ChEBI" id="CHEBI:57287"/>
        <dbReference type="ChEBI" id="CHEBI:78832"/>
        <dbReference type="ChEBI" id="CHEBI:136409"/>
        <dbReference type="ChEBI" id="CHEBI:456215"/>
    </reaction>
    <physiologicalReaction direction="left-to-right" evidence="9">
        <dbReference type="Rhea" id="RHEA:52117"/>
    </physiologicalReaction>
</comment>
<evidence type="ECO:0000256" key="10">
    <source>
        <dbReference type="ARBA" id="ARBA00024548"/>
    </source>
</evidence>
<comment type="catalytic activity">
    <reaction evidence="6">
        <text>5-hydroxy-(6E,8Z,11Z,14Z)-eicosatetraenoate + ATP + CoA = 5-hydroxy-(6E,8Z,11Z,14Z)-eicosatetraenoyl-CoA + AMP + diphosphate</text>
        <dbReference type="Rhea" id="RHEA:52108"/>
        <dbReference type="ChEBI" id="CHEBI:30616"/>
        <dbReference type="ChEBI" id="CHEBI:33019"/>
        <dbReference type="ChEBI" id="CHEBI:57287"/>
        <dbReference type="ChEBI" id="CHEBI:65341"/>
        <dbReference type="ChEBI" id="CHEBI:136407"/>
        <dbReference type="ChEBI" id="CHEBI:456215"/>
    </reaction>
    <physiologicalReaction direction="left-to-right" evidence="6">
        <dbReference type="Rhea" id="RHEA:52109"/>
    </physiologicalReaction>
</comment>